<dbReference type="AlphaFoldDB" id="A0A9D7FH71"/>
<dbReference type="InterPro" id="IPR004360">
    <property type="entry name" value="Glyas_Fos-R_dOase_dom"/>
</dbReference>
<dbReference type="InterPro" id="IPR037523">
    <property type="entry name" value="VOC_core"/>
</dbReference>
<evidence type="ECO:0000313" key="3">
    <source>
        <dbReference type="Proteomes" id="UP000886602"/>
    </source>
</evidence>
<reference evidence="2" key="1">
    <citation type="submission" date="2020-10" db="EMBL/GenBank/DDBJ databases">
        <title>Connecting structure to function with the recovery of over 1000 high-quality activated sludge metagenome-assembled genomes encoding full-length rRNA genes using long-read sequencing.</title>
        <authorList>
            <person name="Singleton C.M."/>
            <person name="Petriglieri F."/>
            <person name="Kristensen J.M."/>
            <person name="Kirkegaard R.H."/>
            <person name="Michaelsen T.Y."/>
            <person name="Andersen M.H."/>
            <person name="Karst S.M."/>
            <person name="Dueholm M.S."/>
            <person name="Nielsen P.H."/>
            <person name="Albertsen M."/>
        </authorList>
    </citation>
    <scope>NUCLEOTIDE SEQUENCE</scope>
    <source>
        <strain evidence="2">EsbW_18-Q3-R4-48_MAXAC.044</strain>
    </source>
</reference>
<dbReference type="PANTHER" id="PTHR33993">
    <property type="entry name" value="GLYOXALASE-RELATED"/>
    <property type="match status" value="1"/>
</dbReference>
<dbReference type="InterPro" id="IPR052164">
    <property type="entry name" value="Anthracycline_SecMetBiosynth"/>
</dbReference>
<gene>
    <name evidence="2" type="ORF">IPJ48_14525</name>
</gene>
<dbReference type="Gene3D" id="3.10.180.10">
    <property type="entry name" value="2,3-Dihydroxybiphenyl 1,2-Dioxygenase, domain 1"/>
    <property type="match status" value="1"/>
</dbReference>
<dbReference type="PANTHER" id="PTHR33993:SF2">
    <property type="entry name" value="VOC DOMAIN-CONTAINING PROTEIN"/>
    <property type="match status" value="1"/>
</dbReference>
<accession>A0A9D7FH71</accession>
<proteinExistence type="predicted"/>
<dbReference type="Proteomes" id="UP000886602">
    <property type="component" value="Unassembled WGS sequence"/>
</dbReference>
<dbReference type="EMBL" id="JADJNC010000025">
    <property type="protein sequence ID" value="MBK7424184.1"/>
    <property type="molecule type" value="Genomic_DNA"/>
</dbReference>
<dbReference type="Pfam" id="PF00903">
    <property type="entry name" value="Glyoxalase"/>
    <property type="match status" value="1"/>
</dbReference>
<dbReference type="CDD" id="cd07247">
    <property type="entry name" value="SgaA_N_like"/>
    <property type="match status" value="1"/>
</dbReference>
<dbReference type="SUPFAM" id="SSF54593">
    <property type="entry name" value="Glyoxalase/Bleomycin resistance protein/Dihydroxybiphenyl dioxygenase"/>
    <property type="match status" value="1"/>
</dbReference>
<comment type="caution">
    <text evidence="2">The sequence shown here is derived from an EMBL/GenBank/DDBJ whole genome shotgun (WGS) entry which is preliminary data.</text>
</comment>
<name>A0A9D7FH71_9RHOO</name>
<sequence length="130" mass="14217">MQSNPVVWFEIYVQDMQRAKRFYEAVLNVTLESMPAPTEEMNMEMWAFPADKESAHTSYGACGMLVKMDGFTSSGGGTVVYFGCKDCAAEASRVEQNGGALVKEKISIGAHGFIALARDTEGNMIGFHSM</sequence>
<dbReference type="PROSITE" id="PS51819">
    <property type="entry name" value="VOC"/>
    <property type="match status" value="1"/>
</dbReference>
<feature type="domain" description="VOC" evidence="1">
    <location>
        <begin position="5"/>
        <end position="130"/>
    </location>
</feature>
<organism evidence="2 3">
    <name type="scientific">Candidatus Propionivibrio dominans</name>
    <dbReference type="NCBI Taxonomy" id="2954373"/>
    <lineage>
        <taxon>Bacteria</taxon>
        <taxon>Pseudomonadati</taxon>
        <taxon>Pseudomonadota</taxon>
        <taxon>Betaproteobacteria</taxon>
        <taxon>Rhodocyclales</taxon>
        <taxon>Rhodocyclaceae</taxon>
        <taxon>Propionivibrio</taxon>
    </lineage>
</organism>
<protein>
    <submittedName>
        <fullName evidence="2">VOC family protein</fullName>
    </submittedName>
</protein>
<evidence type="ECO:0000313" key="2">
    <source>
        <dbReference type="EMBL" id="MBK7424184.1"/>
    </source>
</evidence>
<dbReference type="InterPro" id="IPR029068">
    <property type="entry name" value="Glyas_Bleomycin-R_OHBP_Dase"/>
</dbReference>
<evidence type="ECO:0000259" key="1">
    <source>
        <dbReference type="PROSITE" id="PS51819"/>
    </source>
</evidence>